<dbReference type="CDD" id="cd06223">
    <property type="entry name" value="PRTases_typeI"/>
    <property type="match status" value="1"/>
</dbReference>
<evidence type="ECO:0000313" key="3">
    <source>
        <dbReference type="Proteomes" id="UP001597285"/>
    </source>
</evidence>
<dbReference type="Proteomes" id="UP001597285">
    <property type="component" value="Unassembled WGS sequence"/>
</dbReference>
<protein>
    <submittedName>
        <fullName evidence="2">Phosphoribosyltransferase</fullName>
    </submittedName>
</protein>
<evidence type="ECO:0000313" key="2">
    <source>
        <dbReference type="EMBL" id="MFD1799233.1"/>
    </source>
</evidence>
<dbReference type="InterPro" id="IPR000836">
    <property type="entry name" value="PRTase_dom"/>
</dbReference>
<dbReference type="GO" id="GO:0016757">
    <property type="term" value="F:glycosyltransferase activity"/>
    <property type="evidence" value="ECO:0007669"/>
    <property type="project" value="UniProtKB-KW"/>
</dbReference>
<feature type="domain" description="Phosphoribosyltransferase" evidence="1">
    <location>
        <begin position="10"/>
        <end position="161"/>
    </location>
</feature>
<dbReference type="RefSeq" id="WP_058918922.1">
    <property type="nucleotide sequence ID" value="NZ_JBHSQC010000004.1"/>
</dbReference>
<organism evidence="2 3">
    <name type="scientific">Carnobacterium antarcticum</name>
    <dbReference type="NCBI Taxonomy" id="2126436"/>
    <lineage>
        <taxon>Bacteria</taxon>
        <taxon>Bacillati</taxon>
        <taxon>Bacillota</taxon>
        <taxon>Bacilli</taxon>
        <taxon>Lactobacillales</taxon>
        <taxon>Carnobacteriaceae</taxon>
        <taxon>Carnobacterium</taxon>
    </lineage>
</organism>
<keyword evidence="2" id="KW-0808">Transferase</keyword>
<accession>A0ABW4NLD2</accession>
<comment type="caution">
    <text evidence="2">The sequence shown here is derived from an EMBL/GenBank/DDBJ whole genome shotgun (WGS) entry which is preliminary data.</text>
</comment>
<dbReference type="SUPFAM" id="SSF53271">
    <property type="entry name" value="PRTase-like"/>
    <property type="match status" value="1"/>
</dbReference>
<dbReference type="InterPro" id="IPR029057">
    <property type="entry name" value="PRTase-like"/>
</dbReference>
<dbReference type="Gene3D" id="3.30.1310.20">
    <property type="entry name" value="PRTase-like"/>
    <property type="match status" value="1"/>
</dbReference>
<reference evidence="3" key="1">
    <citation type="journal article" date="2019" name="Int. J. Syst. Evol. Microbiol.">
        <title>The Global Catalogue of Microorganisms (GCM) 10K type strain sequencing project: providing services to taxonomists for standard genome sequencing and annotation.</title>
        <authorList>
            <consortium name="The Broad Institute Genomics Platform"/>
            <consortium name="The Broad Institute Genome Sequencing Center for Infectious Disease"/>
            <person name="Wu L."/>
            <person name="Ma J."/>
        </authorList>
    </citation>
    <scope>NUCLEOTIDE SEQUENCE [LARGE SCALE GENOMIC DNA]</scope>
    <source>
        <strain evidence="3">KCTC 42143</strain>
    </source>
</reference>
<gene>
    <name evidence="2" type="ORF">ACFSBK_05080</name>
</gene>
<evidence type="ECO:0000259" key="1">
    <source>
        <dbReference type="Pfam" id="PF00156"/>
    </source>
</evidence>
<dbReference type="Pfam" id="PF00156">
    <property type="entry name" value="Pribosyltran"/>
    <property type="match status" value="1"/>
</dbReference>
<dbReference type="Gene3D" id="3.40.50.2020">
    <property type="match status" value="1"/>
</dbReference>
<name>A0ABW4NLD2_9LACT</name>
<sequence>MKFYDRMDAGQQLAKELTFETDEDVLVLALPRGGVPVGVEIAKFLDVPLDMVITQKIGAPTNPEYAIGAIAENAKPLLNKVETAKVDAGWLAKEIAAKEQEIQRRRELYFENHARQSIKGKTIVLVDDGIATGYTILAAIEEVQRQSPKKLILAVPVIPKEMDLQLRMKVDEIVALDVPEYFLGAIGAYYEEFHQLSDMEVRHLLNETRK</sequence>
<dbReference type="EMBL" id="JBHUFF010000009">
    <property type="protein sequence ID" value="MFD1799233.1"/>
    <property type="molecule type" value="Genomic_DNA"/>
</dbReference>
<keyword evidence="3" id="KW-1185">Reference proteome</keyword>
<proteinExistence type="predicted"/>
<keyword evidence="2" id="KW-0328">Glycosyltransferase</keyword>